<comment type="caution">
    <text evidence="4">The sequence shown here is derived from an EMBL/GenBank/DDBJ whole genome shotgun (WGS) entry which is preliminary data.</text>
</comment>
<keyword evidence="1" id="KW-0175">Coiled coil</keyword>
<reference evidence="4 5" key="1">
    <citation type="journal article" date="2023" name="Sci. Data">
        <title>Genome assembly of the Korean intertidal mud-creeper Batillaria attramentaria.</title>
        <authorList>
            <person name="Patra A.K."/>
            <person name="Ho P.T."/>
            <person name="Jun S."/>
            <person name="Lee S.J."/>
            <person name="Kim Y."/>
            <person name="Won Y.J."/>
        </authorList>
    </citation>
    <scope>NUCLEOTIDE SEQUENCE [LARGE SCALE GENOMIC DNA]</scope>
    <source>
        <strain evidence="4">Wonlab-2016</strain>
    </source>
</reference>
<feature type="compositionally biased region" description="Polar residues" evidence="2">
    <location>
        <begin position="119"/>
        <end position="146"/>
    </location>
</feature>
<feature type="region of interest" description="Disordered" evidence="2">
    <location>
        <begin position="113"/>
        <end position="147"/>
    </location>
</feature>
<feature type="coiled-coil region" evidence="1">
    <location>
        <begin position="165"/>
        <end position="192"/>
    </location>
</feature>
<sequence length="349" mass="39442">MGGVNSRRRKRDKKGHKLHCQISPSPTSHSFDLDLHHQEELQLLRALYGSHLSMERSRDDAELNCYPVPPEGMFPSLDVYKSTMSLNRNFSHRVTMATAGAALREGASRPDTLLCQRGADSNTTLSVGSKASSKGESTTTPLTTSKDALRQRLNLENHPAMTRLQNEQNSRLENMEQRMNKIRQSAQQELERRKFAHLFKARTDESSHTEKLLQEASEALQLFKKQKQLKKSKEKVSSATDNLSAETSLLYGGVMRGDSQDKEESDSGEIIPVRIVPDKSAVREKNANQKAATVPEKERLSWVLQPLDAFNISGPMMWLLLPFLLPVLLVLHLIRHICHHGDQHVRKKN</sequence>
<protein>
    <submittedName>
        <fullName evidence="4">Uncharacterized protein</fullName>
    </submittedName>
</protein>
<keyword evidence="3" id="KW-0472">Membrane</keyword>
<evidence type="ECO:0000256" key="2">
    <source>
        <dbReference type="SAM" id="MobiDB-lite"/>
    </source>
</evidence>
<gene>
    <name evidence="4" type="ORF">BaRGS_00032213</name>
</gene>
<keyword evidence="5" id="KW-1185">Reference proteome</keyword>
<name>A0ABD0JPE2_9CAEN</name>
<dbReference type="Proteomes" id="UP001519460">
    <property type="component" value="Unassembled WGS sequence"/>
</dbReference>
<accession>A0ABD0JPE2</accession>
<feature type="region of interest" description="Disordered" evidence="2">
    <location>
        <begin position="1"/>
        <end position="29"/>
    </location>
</feature>
<keyword evidence="3" id="KW-1133">Transmembrane helix</keyword>
<dbReference type="AlphaFoldDB" id="A0ABD0JPE2"/>
<dbReference type="EMBL" id="JACVVK020000373">
    <property type="protein sequence ID" value="KAK7476533.1"/>
    <property type="molecule type" value="Genomic_DNA"/>
</dbReference>
<evidence type="ECO:0000256" key="3">
    <source>
        <dbReference type="SAM" id="Phobius"/>
    </source>
</evidence>
<feature type="transmembrane region" description="Helical" evidence="3">
    <location>
        <begin position="316"/>
        <end position="338"/>
    </location>
</feature>
<organism evidence="4 5">
    <name type="scientific">Batillaria attramentaria</name>
    <dbReference type="NCBI Taxonomy" id="370345"/>
    <lineage>
        <taxon>Eukaryota</taxon>
        <taxon>Metazoa</taxon>
        <taxon>Spiralia</taxon>
        <taxon>Lophotrochozoa</taxon>
        <taxon>Mollusca</taxon>
        <taxon>Gastropoda</taxon>
        <taxon>Caenogastropoda</taxon>
        <taxon>Sorbeoconcha</taxon>
        <taxon>Cerithioidea</taxon>
        <taxon>Batillariidae</taxon>
        <taxon>Batillaria</taxon>
    </lineage>
</organism>
<proteinExistence type="predicted"/>
<evidence type="ECO:0000256" key="1">
    <source>
        <dbReference type="SAM" id="Coils"/>
    </source>
</evidence>
<evidence type="ECO:0000313" key="5">
    <source>
        <dbReference type="Proteomes" id="UP001519460"/>
    </source>
</evidence>
<feature type="compositionally biased region" description="Basic residues" evidence="2">
    <location>
        <begin position="1"/>
        <end position="19"/>
    </location>
</feature>
<keyword evidence="3" id="KW-0812">Transmembrane</keyword>
<evidence type="ECO:0000313" key="4">
    <source>
        <dbReference type="EMBL" id="KAK7476533.1"/>
    </source>
</evidence>